<dbReference type="Proteomes" id="UP000184159">
    <property type="component" value="Unassembled WGS sequence"/>
</dbReference>
<dbReference type="GO" id="GO:0005524">
    <property type="term" value="F:ATP binding"/>
    <property type="evidence" value="ECO:0007669"/>
    <property type="project" value="UniProtKB-KW"/>
</dbReference>
<dbReference type="GO" id="GO:0005829">
    <property type="term" value="C:cytosol"/>
    <property type="evidence" value="ECO:0007669"/>
    <property type="project" value="TreeGrafter"/>
</dbReference>
<evidence type="ECO:0000256" key="5">
    <source>
        <dbReference type="ARBA" id="ARBA00052794"/>
    </source>
</evidence>
<feature type="domain" description="Aminoacyl-transfer RNA synthetases class-II family profile" evidence="6">
    <location>
        <begin position="19"/>
        <end position="321"/>
    </location>
</feature>
<evidence type="ECO:0000256" key="4">
    <source>
        <dbReference type="ARBA" id="ARBA00022840"/>
    </source>
</evidence>
<comment type="subunit">
    <text evidence="1">Homodimer.</text>
</comment>
<dbReference type="InterPro" id="IPR004364">
    <property type="entry name" value="Aa-tRNA-synt_II"/>
</dbReference>
<proteinExistence type="predicted"/>
<dbReference type="GO" id="GO:0004824">
    <property type="term" value="F:lysine-tRNA ligase activity"/>
    <property type="evidence" value="ECO:0007669"/>
    <property type="project" value="InterPro"/>
</dbReference>
<keyword evidence="4" id="KW-0067">ATP-binding</keyword>
<keyword evidence="3" id="KW-0547">Nucleotide-binding</keyword>
<keyword evidence="7" id="KW-0030">Aminoacyl-tRNA synthetase</keyword>
<dbReference type="PRINTS" id="PR00982">
    <property type="entry name" value="TRNASYNTHLYS"/>
</dbReference>
<dbReference type="Gene3D" id="3.30.930.10">
    <property type="entry name" value="Bira Bifunctional Protein, Domain 2"/>
    <property type="match status" value="1"/>
</dbReference>
<organism evidence="7 8">
    <name type="scientific">Vibrio gazogenes DSM 21264 = NBRC 103151</name>
    <dbReference type="NCBI Taxonomy" id="1123492"/>
    <lineage>
        <taxon>Bacteria</taxon>
        <taxon>Pseudomonadati</taxon>
        <taxon>Pseudomonadota</taxon>
        <taxon>Gammaproteobacteria</taxon>
        <taxon>Vibrionales</taxon>
        <taxon>Vibrionaceae</taxon>
        <taxon>Vibrio</taxon>
    </lineage>
</organism>
<evidence type="ECO:0000256" key="2">
    <source>
        <dbReference type="ARBA" id="ARBA00022598"/>
    </source>
</evidence>
<dbReference type="InterPro" id="IPR006195">
    <property type="entry name" value="aa-tRNA-synth_II"/>
</dbReference>
<evidence type="ECO:0000259" key="6">
    <source>
        <dbReference type="PROSITE" id="PS50862"/>
    </source>
</evidence>
<gene>
    <name evidence="7" type="ORF">SAMN02745781_02244</name>
</gene>
<reference evidence="8" key="1">
    <citation type="submission" date="2016-11" db="EMBL/GenBank/DDBJ databases">
        <authorList>
            <person name="Varghese N."/>
            <person name="Submissions S."/>
        </authorList>
    </citation>
    <scope>NUCLEOTIDE SEQUENCE [LARGE SCALE GENOMIC DNA]</scope>
    <source>
        <strain evidence="8">DSM 21264</strain>
    </source>
</reference>
<evidence type="ECO:0000256" key="1">
    <source>
        <dbReference type="ARBA" id="ARBA00011738"/>
    </source>
</evidence>
<dbReference type="GO" id="GO:0006430">
    <property type="term" value="P:lysyl-tRNA aminoacylation"/>
    <property type="evidence" value="ECO:0007669"/>
    <property type="project" value="InterPro"/>
</dbReference>
<dbReference type="SUPFAM" id="SSF55681">
    <property type="entry name" value="Class II aaRS and biotin synthetases"/>
    <property type="match status" value="1"/>
</dbReference>
<dbReference type="NCBIfam" id="NF006828">
    <property type="entry name" value="PRK09350.1"/>
    <property type="match status" value="1"/>
</dbReference>
<dbReference type="EMBL" id="FQUH01000009">
    <property type="protein sequence ID" value="SHF41625.1"/>
    <property type="molecule type" value="Genomic_DNA"/>
</dbReference>
<dbReference type="AlphaFoldDB" id="A0A1M5BGQ1"/>
<dbReference type="InterPro" id="IPR018149">
    <property type="entry name" value="Lys-tRNA-synth_II_C"/>
</dbReference>
<dbReference type="InterPro" id="IPR004525">
    <property type="entry name" value="EpmA"/>
</dbReference>
<sequence length="325" mass="36995">MPSHLSWKPTISMSHLRERSRFMNAIRCFLTERGVLEVETPSMSLATVTDVHLQTFKSQFFGPDFASGRAVYLMTSPEFHMKRLLAAGSGSIFQLCKAFRNEESGRYHNPEFTLLEWYRVDFDHHQLMDEMDDLLQGILMCPSAQRITYQQAFSEHVGVCPLSCEMDELRMKAQHFGFADIAEHEQDRDTLLQLLFSMVVEPAIGQTAPVFVYDFPASQAALARVSADDHRVAERFEVYFKGIELANGFHELDDPQEQLRRFEADNEKRLQMGLEQQPIDYHLIQALEAGLPHCAGVALGIDRLVMLALGQAHIQDVIAFPFPNA</sequence>
<evidence type="ECO:0000313" key="8">
    <source>
        <dbReference type="Proteomes" id="UP000184159"/>
    </source>
</evidence>
<dbReference type="Pfam" id="PF00152">
    <property type="entry name" value="tRNA-synt_2"/>
    <property type="match status" value="1"/>
</dbReference>
<evidence type="ECO:0000313" key="7">
    <source>
        <dbReference type="EMBL" id="SHF41625.1"/>
    </source>
</evidence>
<dbReference type="RefSeq" id="WP_072959220.1">
    <property type="nucleotide sequence ID" value="NZ_FQUH01000009.1"/>
</dbReference>
<accession>A0A1M5BGQ1</accession>
<dbReference type="FunFam" id="3.30.930.10:FF:000017">
    <property type="entry name" value="Elongation factor P--(R)-beta-lysine ligase"/>
    <property type="match status" value="1"/>
</dbReference>
<dbReference type="PANTHER" id="PTHR42918">
    <property type="entry name" value="LYSYL-TRNA SYNTHETASE"/>
    <property type="match status" value="1"/>
</dbReference>
<keyword evidence="2" id="KW-0436">Ligase</keyword>
<dbReference type="PROSITE" id="PS50862">
    <property type="entry name" value="AA_TRNA_LIGASE_II"/>
    <property type="match status" value="1"/>
</dbReference>
<keyword evidence="8" id="KW-1185">Reference proteome</keyword>
<evidence type="ECO:0000256" key="3">
    <source>
        <dbReference type="ARBA" id="ARBA00022741"/>
    </source>
</evidence>
<dbReference type="PANTHER" id="PTHR42918:SF6">
    <property type="entry name" value="ELONGATION FACTOR P--(R)-BETA-LYSINE LIGASE"/>
    <property type="match status" value="1"/>
</dbReference>
<dbReference type="NCBIfam" id="TIGR00462">
    <property type="entry name" value="genX"/>
    <property type="match status" value="1"/>
</dbReference>
<dbReference type="GO" id="GO:0000049">
    <property type="term" value="F:tRNA binding"/>
    <property type="evidence" value="ECO:0007669"/>
    <property type="project" value="TreeGrafter"/>
</dbReference>
<comment type="catalytic activity">
    <reaction evidence="5">
        <text>D-beta-lysine + L-lysyl-[protein] + ATP = N(6)-((3R)-3,6-diaminohexanoyl)-L-lysyl-[protein] + AMP + diphosphate + H(+)</text>
        <dbReference type="Rhea" id="RHEA:83435"/>
        <dbReference type="Rhea" id="RHEA-COMP:9752"/>
        <dbReference type="Rhea" id="RHEA-COMP:20131"/>
        <dbReference type="ChEBI" id="CHEBI:15378"/>
        <dbReference type="ChEBI" id="CHEBI:29969"/>
        <dbReference type="ChEBI" id="CHEBI:30616"/>
        <dbReference type="ChEBI" id="CHEBI:33019"/>
        <dbReference type="ChEBI" id="CHEBI:84138"/>
        <dbReference type="ChEBI" id="CHEBI:156053"/>
        <dbReference type="ChEBI" id="CHEBI:456215"/>
    </reaction>
    <physiologicalReaction direction="left-to-right" evidence="5">
        <dbReference type="Rhea" id="RHEA:83436"/>
    </physiologicalReaction>
</comment>
<protein>
    <submittedName>
        <fullName evidence="7">Lysyl-tRNA synthetase, class 2</fullName>
    </submittedName>
</protein>
<name>A0A1M5BGQ1_VIBGA</name>
<dbReference type="InterPro" id="IPR045864">
    <property type="entry name" value="aa-tRNA-synth_II/BPL/LPL"/>
</dbReference>